<keyword evidence="2" id="KW-0560">Oxidoreductase</keyword>
<evidence type="ECO:0000256" key="3">
    <source>
        <dbReference type="RuleBase" id="RU000363"/>
    </source>
</evidence>
<dbReference type="InterPro" id="IPR002347">
    <property type="entry name" value="SDR_fam"/>
</dbReference>
<evidence type="ECO:0000259" key="5">
    <source>
        <dbReference type="SMART" id="SM00822"/>
    </source>
</evidence>
<feature type="compositionally biased region" description="Basic and acidic residues" evidence="4">
    <location>
        <begin position="198"/>
        <end position="221"/>
    </location>
</feature>
<organism evidence="6 7">
    <name type="scientific">Oryzias latipes</name>
    <name type="common">Japanese rice fish</name>
    <name type="synonym">Japanese killifish</name>
    <dbReference type="NCBI Taxonomy" id="8090"/>
    <lineage>
        <taxon>Eukaryota</taxon>
        <taxon>Metazoa</taxon>
        <taxon>Chordata</taxon>
        <taxon>Craniata</taxon>
        <taxon>Vertebrata</taxon>
        <taxon>Euteleostomi</taxon>
        <taxon>Actinopterygii</taxon>
        <taxon>Neopterygii</taxon>
        <taxon>Teleostei</taxon>
        <taxon>Neoteleostei</taxon>
        <taxon>Acanthomorphata</taxon>
        <taxon>Ovalentaria</taxon>
        <taxon>Atherinomorphae</taxon>
        <taxon>Beloniformes</taxon>
        <taxon>Adrianichthyidae</taxon>
        <taxon>Oryziinae</taxon>
        <taxon>Oryzias</taxon>
    </lineage>
</organism>
<evidence type="ECO:0000256" key="1">
    <source>
        <dbReference type="ARBA" id="ARBA00006484"/>
    </source>
</evidence>
<protein>
    <submittedName>
        <fullName evidence="6">15-hydroxyprostaglandin dehydrogenase</fullName>
    </submittedName>
</protein>
<feature type="domain" description="Ketoreductase" evidence="5">
    <location>
        <begin position="6"/>
        <end position="175"/>
    </location>
</feature>
<dbReference type="PANTHER" id="PTHR44229:SF2">
    <property type="entry name" value="15-HYDROXYPROSTAGLANDIN DEHYDROGENASE"/>
    <property type="match status" value="1"/>
</dbReference>
<proteinExistence type="inferred from homology"/>
<sequence>MSLMGRVALVTGGAQGIGRAVVEALLRSGAKVSVVDINQSCGDVCKSELDAEFGGDNCAFIQCDVTNGDALRDAFQKTVELFGRLDIVINNAGINNEKNWEKTIDVNLTSLIKGTYLGLEHMSREHGKRGGTIVNVSSMAGRVHPGELRRSHQRAVPRLRGHATAAVGGGRGQHGQVHQVQGGLQTQHGQVWSSAAVADRRGDDDADHRPLAERSRDEDHLLQRNPLPHLRAHVHLSPDQDTSSSCRRTRQTWEEHERRSSELHALERSAAASCDR</sequence>
<feature type="region of interest" description="Disordered" evidence="4">
    <location>
        <begin position="164"/>
        <end position="221"/>
    </location>
</feature>
<dbReference type="GO" id="GO:0016491">
    <property type="term" value="F:oxidoreductase activity"/>
    <property type="evidence" value="ECO:0007669"/>
    <property type="project" value="UniProtKB-KW"/>
</dbReference>
<dbReference type="InterPro" id="IPR057326">
    <property type="entry name" value="KR_dom"/>
</dbReference>
<evidence type="ECO:0000256" key="2">
    <source>
        <dbReference type="ARBA" id="ARBA00023002"/>
    </source>
</evidence>
<name>A0A3P9LJC1_ORYLA</name>
<evidence type="ECO:0000313" key="6">
    <source>
        <dbReference type="Ensembl" id="ENSORLP00020020678.1"/>
    </source>
</evidence>
<dbReference type="Proteomes" id="UP000265180">
    <property type="component" value="Chromosome 1"/>
</dbReference>
<dbReference type="PANTHER" id="PTHR44229">
    <property type="entry name" value="15-HYDROXYPROSTAGLANDIN DEHYDROGENASE [NAD(+)]"/>
    <property type="match status" value="1"/>
</dbReference>
<reference evidence="6 7" key="2">
    <citation type="submission" date="2017-04" db="EMBL/GenBank/DDBJ databases">
        <title>CpG methylation of centromeres and impact of large insertions on vertebrate speciation.</title>
        <authorList>
            <person name="Ichikawa K."/>
            <person name="Yoshimura J."/>
            <person name="Morishita S."/>
        </authorList>
    </citation>
    <scope>NUCLEOTIDE SEQUENCE</scope>
    <source>
        <strain evidence="6 7">HNI</strain>
    </source>
</reference>
<dbReference type="PRINTS" id="PR00080">
    <property type="entry name" value="SDRFAMILY"/>
</dbReference>
<reference evidence="6" key="4">
    <citation type="submission" date="2025-09" db="UniProtKB">
        <authorList>
            <consortium name="Ensembl"/>
        </authorList>
    </citation>
    <scope>IDENTIFICATION</scope>
    <source>
        <strain evidence="6">HNI</strain>
    </source>
</reference>
<reference key="1">
    <citation type="journal article" date="2007" name="Nature">
        <title>The medaka draft genome and insights into vertebrate genome evolution.</title>
        <authorList>
            <person name="Kasahara M."/>
            <person name="Naruse K."/>
            <person name="Sasaki S."/>
            <person name="Nakatani Y."/>
            <person name="Qu W."/>
            <person name="Ahsan B."/>
            <person name="Yamada T."/>
            <person name="Nagayasu Y."/>
            <person name="Doi K."/>
            <person name="Kasai Y."/>
            <person name="Jindo T."/>
            <person name="Kobayashi D."/>
            <person name="Shimada A."/>
            <person name="Toyoda A."/>
            <person name="Kuroki Y."/>
            <person name="Fujiyama A."/>
            <person name="Sasaki T."/>
            <person name="Shimizu A."/>
            <person name="Asakawa S."/>
            <person name="Shimizu N."/>
            <person name="Hashimoto S."/>
            <person name="Yang J."/>
            <person name="Lee Y."/>
            <person name="Matsushima K."/>
            <person name="Sugano S."/>
            <person name="Sakaizumi M."/>
            <person name="Narita T."/>
            <person name="Ohishi K."/>
            <person name="Haga S."/>
            <person name="Ohta F."/>
            <person name="Nomoto H."/>
            <person name="Nogata K."/>
            <person name="Morishita T."/>
            <person name="Endo T."/>
            <person name="Shin-I T."/>
            <person name="Takeda H."/>
            <person name="Morishita S."/>
            <person name="Kohara Y."/>
        </authorList>
    </citation>
    <scope>NUCLEOTIDE SEQUENCE [LARGE SCALE GENOMIC DNA]</scope>
    <source>
        <strain>Hd-rR</strain>
    </source>
</reference>
<dbReference type="PRINTS" id="PR00081">
    <property type="entry name" value="GDHRDH"/>
</dbReference>
<dbReference type="SUPFAM" id="SSF51735">
    <property type="entry name" value="NAD(P)-binding Rossmann-fold domains"/>
    <property type="match status" value="1"/>
</dbReference>
<reference evidence="6" key="3">
    <citation type="submission" date="2025-08" db="UniProtKB">
        <authorList>
            <consortium name="Ensembl"/>
        </authorList>
    </citation>
    <scope>IDENTIFICATION</scope>
    <source>
        <strain evidence="6">HNI</strain>
    </source>
</reference>
<feature type="compositionally biased region" description="Basic and acidic residues" evidence="4">
    <location>
        <begin position="251"/>
        <end position="267"/>
    </location>
</feature>
<evidence type="ECO:0000313" key="7">
    <source>
        <dbReference type="Proteomes" id="UP000265180"/>
    </source>
</evidence>
<dbReference type="AlphaFoldDB" id="A0A3P9LJC1"/>
<dbReference type="Gene3D" id="3.40.50.720">
    <property type="entry name" value="NAD(P)-binding Rossmann-like Domain"/>
    <property type="match status" value="1"/>
</dbReference>
<dbReference type="InterPro" id="IPR036291">
    <property type="entry name" value="NAD(P)-bd_dom_sf"/>
</dbReference>
<dbReference type="SMART" id="SM00822">
    <property type="entry name" value="PKS_KR"/>
    <property type="match status" value="1"/>
</dbReference>
<dbReference type="Ensembl" id="ENSORLT00020035726.1">
    <property type="protein sequence ID" value="ENSORLP00020020678.1"/>
    <property type="gene ID" value="ENSORLG00020021667.1"/>
</dbReference>
<dbReference type="Pfam" id="PF00106">
    <property type="entry name" value="adh_short"/>
    <property type="match status" value="1"/>
</dbReference>
<feature type="region of interest" description="Disordered" evidence="4">
    <location>
        <begin position="234"/>
        <end position="276"/>
    </location>
</feature>
<comment type="similarity">
    <text evidence="1 3">Belongs to the short-chain dehydrogenases/reductases (SDR) family.</text>
</comment>
<feature type="compositionally biased region" description="Low complexity" evidence="4">
    <location>
        <begin position="174"/>
        <end position="197"/>
    </location>
</feature>
<evidence type="ECO:0000256" key="4">
    <source>
        <dbReference type="SAM" id="MobiDB-lite"/>
    </source>
</evidence>
<accession>A0A3P9LJC1</accession>